<dbReference type="eggNOG" id="ENOG5032STP">
    <property type="taxonomic scope" value="Bacteria"/>
</dbReference>
<protein>
    <recommendedName>
        <fullName evidence="2">UspA domain-containing protein</fullName>
    </recommendedName>
</protein>
<dbReference type="Pfam" id="PF00582">
    <property type="entry name" value="Usp"/>
    <property type="match status" value="1"/>
</dbReference>
<feature type="coiled-coil region" evidence="1">
    <location>
        <begin position="53"/>
        <end position="80"/>
    </location>
</feature>
<dbReference type="CDD" id="cd00293">
    <property type="entry name" value="USP-like"/>
    <property type="match status" value="1"/>
</dbReference>
<evidence type="ECO:0000256" key="1">
    <source>
        <dbReference type="SAM" id="Coils"/>
    </source>
</evidence>
<evidence type="ECO:0000259" key="2">
    <source>
        <dbReference type="Pfam" id="PF00582"/>
    </source>
</evidence>
<accession>H2BVQ0</accession>
<gene>
    <name evidence="3" type="ORF">Gilli_3406</name>
</gene>
<sequence length="273" mass="30983">MKKRIITLIDFSSYSENLLNFTETLADITKADILLIHQVAGIVPALSDDNSRKEIIEIELSEALKRLKELAREKISAQKNIKYLVTQKPLILLLPELGSYDSDDVVLAGLKGTGILKKIFLGSTISKIIDDLNLVTIAVPLKTKDLKPEKLIVGINYRYPINRSGLDHLLRTLEGSVLELEFISVITPDDKENDTIKYIRQLSEDYRVKVPNTNYKIFSGKNAFEEIKNYMPRDNKTFLVLQKGSRSLKDQVFRKFVVNDLIYHGAVPLIILP</sequence>
<keyword evidence="1" id="KW-0175">Coiled coil</keyword>
<dbReference type="SUPFAM" id="SSF52402">
    <property type="entry name" value="Adenine nucleotide alpha hydrolases-like"/>
    <property type="match status" value="1"/>
</dbReference>
<organism evidence="3 4">
    <name type="scientific">Gillisia limnaea (strain DSM 15749 / LMG 21470 / R-8282)</name>
    <dbReference type="NCBI Taxonomy" id="865937"/>
    <lineage>
        <taxon>Bacteria</taxon>
        <taxon>Pseudomonadati</taxon>
        <taxon>Bacteroidota</taxon>
        <taxon>Flavobacteriia</taxon>
        <taxon>Flavobacteriales</taxon>
        <taxon>Flavobacteriaceae</taxon>
        <taxon>Gillisia</taxon>
    </lineage>
</organism>
<dbReference type="EMBL" id="JH594606">
    <property type="protein sequence ID" value="EHQ04006.1"/>
    <property type="molecule type" value="Genomic_DNA"/>
</dbReference>
<name>H2BVQ0_GILLR</name>
<dbReference type="RefSeq" id="WP_006990309.1">
    <property type="nucleotide sequence ID" value="NZ_JH594606.1"/>
</dbReference>
<feature type="domain" description="UspA" evidence="2">
    <location>
        <begin position="2"/>
        <end position="130"/>
    </location>
</feature>
<evidence type="ECO:0000313" key="3">
    <source>
        <dbReference type="EMBL" id="EHQ04006.1"/>
    </source>
</evidence>
<proteinExistence type="predicted"/>
<dbReference type="OrthoDB" id="835770at2"/>
<evidence type="ECO:0000313" key="4">
    <source>
        <dbReference type="Proteomes" id="UP000003844"/>
    </source>
</evidence>
<dbReference type="InterPro" id="IPR006016">
    <property type="entry name" value="UspA"/>
</dbReference>
<keyword evidence="4" id="KW-1185">Reference proteome</keyword>
<dbReference type="Gene3D" id="3.40.50.12370">
    <property type="match status" value="1"/>
</dbReference>
<dbReference type="Proteomes" id="UP000003844">
    <property type="component" value="Unassembled WGS sequence"/>
</dbReference>
<dbReference type="STRING" id="865937.Gilli_3406"/>
<dbReference type="AlphaFoldDB" id="H2BVQ0"/>
<reference evidence="4" key="1">
    <citation type="journal article" date="2012" name="Stand. Genomic Sci.">
        <title>Genome sequence of the Antarctic rhodopsins-containing flavobacterium Gillisia limnaea type strain (R-8282(T)).</title>
        <authorList>
            <person name="Riedel T."/>
            <person name="Held B."/>
            <person name="Nolan M."/>
            <person name="Lucas S."/>
            <person name="Lapidus A."/>
            <person name="Tice H."/>
            <person name="Del Rio T.G."/>
            <person name="Cheng J.F."/>
            <person name="Han C."/>
            <person name="Tapia R."/>
            <person name="Goodwin L.A."/>
            <person name="Pitluck S."/>
            <person name="Liolios K."/>
            <person name="Mavromatis K."/>
            <person name="Pagani I."/>
            <person name="Ivanova N."/>
            <person name="Mikhailova N."/>
            <person name="Pati A."/>
            <person name="Chen A."/>
            <person name="Palaniappan K."/>
            <person name="Land M."/>
            <person name="Rohde M."/>
            <person name="Tindall B.J."/>
            <person name="Detter J.C."/>
            <person name="Goker M."/>
            <person name="Bristow J."/>
            <person name="Eisen J.A."/>
            <person name="Markowitz V."/>
            <person name="Hugenholtz P."/>
            <person name="Kyrpides N.C."/>
            <person name="Klenk H.P."/>
            <person name="Woyke T."/>
        </authorList>
    </citation>
    <scope>NUCLEOTIDE SEQUENCE [LARGE SCALE GENOMIC DNA]</scope>
    <source>
        <strain evidence="4">DSM 15749 / LMG 21470 / R-8282</strain>
    </source>
</reference>
<dbReference type="HOGENOM" id="CLU_1018468_0_0_10"/>